<dbReference type="EMBL" id="UYJE01002657">
    <property type="protein sequence ID" value="VDI12619.1"/>
    <property type="molecule type" value="Genomic_DNA"/>
</dbReference>
<dbReference type="PANTHER" id="PTHR33395">
    <property type="entry name" value="TRANSCRIPTASE, PUTATIVE-RELATED-RELATED"/>
    <property type="match status" value="1"/>
</dbReference>
<dbReference type="PANTHER" id="PTHR33395:SF22">
    <property type="entry name" value="REVERSE TRANSCRIPTASE DOMAIN-CONTAINING PROTEIN"/>
    <property type="match status" value="1"/>
</dbReference>
<evidence type="ECO:0000313" key="2">
    <source>
        <dbReference type="EMBL" id="VDI12619.1"/>
    </source>
</evidence>
<organism evidence="2 3">
    <name type="scientific">Mytilus galloprovincialis</name>
    <name type="common">Mediterranean mussel</name>
    <dbReference type="NCBI Taxonomy" id="29158"/>
    <lineage>
        <taxon>Eukaryota</taxon>
        <taxon>Metazoa</taxon>
        <taxon>Spiralia</taxon>
        <taxon>Lophotrochozoa</taxon>
        <taxon>Mollusca</taxon>
        <taxon>Bivalvia</taxon>
        <taxon>Autobranchia</taxon>
        <taxon>Pteriomorphia</taxon>
        <taxon>Mytilida</taxon>
        <taxon>Mytiloidea</taxon>
        <taxon>Mytilidae</taxon>
        <taxon>Mytilinae</taxon>
        <taxon>Mytilus</taxon>
    </lineage>
</organism>
<keyword evidence="1" id="KW-0175">Coiled coil</keyword>
<dbReference type="OrthoDB" id="6243574at2759"/>
<gene>
    <name evidence="2" type="ORF">MGAL_10B019478</name>
</gene>
<name>A0A8B6CZ96_MYTGA</name>
<sequence length="425" mass="49005">MKPNGNLTTTDKEKATVLNDFFTSVFTAENPNNIPKVEERNFESSLDHFVINQDTVEKYLLLLNGSKSMGPDNIHPLIVKSMAITFSKPLTLSFQKSIDTGKIHREWKDARVTPFLRNKGSKLDAGNYRPVSLTSIVCKTLKKVKRKEIIDHLITNNLLSDSQNDLILDTLYNWSKLWDMKFNVNKCKQIHYGRNNPDNVYTMNNIDITTDEQEKDLGIICQNDFKFLQQRRGLVTNYKGEPDIHQLILRAAVLPLVPTAEVKDVWFHALEELENSDSTANITPFTDYVTTLQILQTPDASGRVPILNTICSCTYWVEANRQLWNHYQTEGPRTTNHLEGWHSGLKKVIQVPHPKIYTLLNYLKEEQAFNEITLIQYHAGGVRPTKRRKYTQLNQRLQQLKDQLQNDDITVFQFADTASYLLHLN</sequence>
<dbReference type="Proteomes" id="UP000596742">
    <property type="component" value="Unassembled WGS sequence"/>
</dbReference>
<reference evidence="2" key="1">
    <citation type="submission" date="2018-11" db="EMBL/GenBank/DDBJ databases">
        <authorList>
            <person name="Alioto T."/>
            <person name="Alioto T."/>
        </authorList>
    </citation>
    <scope>NUCLEOTIDE SEQUENCE</scope>
</reference>
<proteinExistence type="predicted"/>
<keyword evidence="3" id="KW-1185">Reference proteome</keyword>
<feature type="coiled-coil region" evidence="1">
    <location>
        <begin position="383"/>
        <end position="410"/>
    </location>
</feature>
<dbReference type="AlphaFoldDB" id="A0A8B6CZ96"/>
<evidence type="ECO:0008006" key="4">
    <source>
        <dbReference type="Google" id="ProtNLM"/>
    </source>
</evidence>
<comment type="caution">
    <text evidence="2">The sequence shown here is derived from an EMBL/GenBank/DDBJ whole genome shotgun (WGS) entry which is preliminary data.</text>
</comment>
<protein>
    <recommendedName>
        <fullName evidence="4">Reverse transcriptase domain-containing protein</fullName>
    </recommendedName>
</protein>
<accession>A0A8B6CZ96</accession>
<evidence type="ECO:0000256" key="1">
    <source>
        <dbReference type="SAM" id="Coils"/>
    </source>
</evidence>
<evidence type="ECO:0000313" key="3">
    <source>
        <dbReference type="Proteomes" id="UP000596742"/>
    </source>
</evidence>